<feature type="transmembrane region" description="Helical" evidence="5">
    <location>
        <begin position="176"/>
        <end position="197"/>
    </location>
</feature>
<keyword evidence="3" id="KW-0547">Nucleotide-binding</keyword>
<evidence type="ECO:0000259" key="6">
    <source>
        <dbReference type="Pfam" id="PF00005"/>
    </source>
</evidence>
<dbReference type="GO" id="GO:0016887">
    <property type="term" value="F:ATP hydrolysis activity"/>
    <property type="evidence" value="ECO:0007669"/>
    <property type="project" value="InterPro"/>
</dbReference>
<accession>A0A345CW71</accession>
<dbReference type="InterPro" id="IPR003439">
    <property type="entry name" value="ABC_transporter-like_ATP-bd"/>
</dbReference>
<keyword evidence="5" id="KW-0472">Membrane</keyword>
<protein>
    <submittedName>
        <fullName evidence="7">ATP-binding cassette domain-containing protein</fullName>
    </submittedName>
</protein>
<dbReference type="InterPro" id="IPR027417">
    <property type="entry name" value="P-loop_NTPase"/>
</dbReference>
<dbReference type="Gene3D" id="3.40.50.300">
    <property type="entry name" value="P-loop containing nucleotide triphosphate hydrolases"/>
    <property type="match status" value="1"/>
</dbReference>
<evidence type="ECO:0000256" key="4">
    <source>
        <dbReference type="ARBA" id="ARBA00022840"/>
    </source>
</evidence>
<dbReference type="PANTHER" id="PTHR43790:SF9">
    <property type="entry name" value="GALACTOFURANOSE TRANSPORTER ATP-BINDING PROTEIN YTFR"/>
    <property type="match status" value="1"/>
</dbReference>
<dbReference type="EMBL" id="CP013970">
    <property type="protein sequence ID" value="AXF77688.1"/>
    <property type="molecule type" value="Genomic_DNA"/>
</dbReference>
<evidence type="ECO:0000313" key="8">
    <source>
        <dbReference type="Proteomes" id="UP000264980"/>
    </source>
</evidence>
<dbReference type="Proteomes" id="UP000264980">
    <property type="component" value="Chromosome"/>
</dbReference>
<dbReference type="SUPFAM" id="SSF52540">
    <property type="entry name" value="P-loop containing nucleoside triphosphate hydrolases"/>
    <property type="match status" value="1"/>
</dbReference>
<evidence type="ECO:0000256" key="5">
    <source>
        <dbReference type="SAM" id="Phobius"/>
    </source>
</evidence>
<evidence type="ECO:0000256" key="1">
    <source>
        <dbReference type="ARBA" id="ARBA00022448"/>
    </source>
</evidence>
<evidence type="ECO:0000313" key="7">
    <source>
        <dbReference type="EMBL" id="AXF77688.1"/>
    </source>
</evidence>
<keyword evidence="1" id="KW-0813">Transport</keyword>
<proteinExistence type="predicted"/>
<dbReference type="InterPro" id="IPR050107">
    <property type="entry name" value="ABC_carbohydrate_import_ATPase"/>
</dbReference>
<name>A0A345CW71_9GAMM</name>
<reference evidence="7 8" key="1">
    <citation type="submission" date="2016-01" db="EMBL/GenBank/DDBJ databases">
        <authorList>
            <person name="Oliw E.H."/>
        </authorList>
    </citation>
    <scope>NUCLEOTIDE SEQUENCE [LARGE SCALE GENOMIC DNA]</scope>
    <source>
        <strain evidence="7 8">MDcuke</strain>
    </source>
</reference>
<keyword evidence="4 7" id="KW-0067">ATP-binding</keyword>
<keyword evidence="5" id="KW-0812">Transmembrane</keyword>
<dbReference type="PANTHER" id="PTHR43790">
    <property type="entry name" value="CARBOHYDRATE TRANSPORT ATP-BINDING PROTEIN MG119-RELATED"/>
    <property type="match status" value="1"/>
</dbReference>
<dbReference type="AlphaFoldDB" id="A0A345CW71"/>
<dbReference type="GO" id="GO:0005524">
    <property type="term" value="F:ATP binding"/>
    <property type="evidence" value="ECO:0007669"/>
    <property type="project" value="UniProtKB-KW"/>
</dbReference>
<sequence>MRSISSKCVISPSLLADFQRLQGWVSACLVTLHALAGVNGAGKSTLMVVLSGAYDHDSGEILLDGESVSIRSPRDAKWLGIHLVQQEVDAVLVPGLSVAGNIMLDRLVDVGQLFIARPGRYWHSWMSHWMRASVSIGVAWRKNSISCWQERFLIIAVFLSLMNPLLRWTSKKTSGCLPWFVVCKITALAWFLFPTVFTNSARFATS</sequence>
<keyword evidence="5" id="KW-1133">Transmembrane helix</keyword>
<evidence type="ECO:0000256" key="3">
    <source>
        <dbReference type="ARBA" id="ARBA00022741"/>
    </source>
</evidence>
<gene>
    <name evidence="7" type="ORF">AV903_19230</name>
</gene>
<feature type="domain" description="ABC transporter" evidence="6">
    <location>
        <begin position="32"/>
        <end position="121"/>
    </location>
</feature>
<dbReference type="Pfam" id="PF00005">
    <property type="entry name" value="ABC_tran"/>
    <property type="match status" value="1"/>
</dbReference>
<keyword evidence="2" id="KW-0677">Repeat</keyword>
<organism evidence="7 8">
    <name type="scientific">Erwinia tracheiphila</name>
    <dbReference type="NCBI Taxonomy" id="65700"/>
    <lineage>
        <taxon>Bacteria</taxon>
        <taxon>Pseudomonadati</taxon>
        <taxon>Pseudomonadota</taxon>
        <taxon>Gammaproteobacteria</taxon>
        <taxon>Enterobacterales</taxon>
        <taxon>Erwiniaceae</taxon>
        <taxon>Erwinia</taxon>
    </lineage>
</organism>
<evidence type="ECO:0000256" key="2">
    <source>
        <dbReference type="ARBA" id="ARBA00022737"/>
    </source>
</evidence>